<keyword evidence="1" id="KW-0472">Membrane</keyword>
<dbReference type="RefSeq" id="WP_275682762.1">
    <property type="nucleotide sequence ID" value="NZ_JAJLJH010000003.1"/>
</dbReference>
<feature type="transmembrane region" description="Helical" evidence="1">
    <location>
        <begin position="129"/>
        <end position="148"/>
    </location>
</feature>
<gene>
    <name evidence="2" type="ORF">LPC04_13485</name>
</gene>
<dbReference type="Proteomes" id="UP001139353">
    <property type="component" value="Unassembled WGS sequence"/>
</dbReference>
<protein>
    <submittedName>
        <fullName evidence="2">Uncharacterized protein</fullName>
    </submittedName>
</protein>
<feature type="transmembrane region" description="Helical" evidence="1">
    <location>
        <begin position="43"/>
        <end position="63"/>
    </location>
</feature>
<evidence type="ECO:0000256" key="1">
    <source>
        <dbReference type="SAM" id="Phobius"/>
    </source>
</evidence>
<evidence type="ECO:0000313" key="3">
    <source>
        <dbReference type="Proteomes" id="UP001139353"/>
    </source>
</evidence>
<keyword evidence="1" id="KW-1133">Transmembrane helix</keyword>
<sequence>MVDIALVVAQALLVALLWTHDWIPLGRFNDVAAVRGADSTARLVAVTLIQSLPFTVLLALCLAHWGEPRPHGLTLALWIAYSILLAGELRGWWWPYLVRPDPARAARYRTMFGRTHAFLPVRNGFAPNTAHVALHACTALTLILLAFAPR</sequence>
<accession>A0A9X1YR36</accession>
<evidence type="ECO:0000313" key="2">
    <source>
        <dbReference type="EMBL" id="MCK9686721.1"/>
    </source>
</evidence>
<dbReference type="AlphaFoldDB" id="A0A9X1YR36"/>
<reference evidence="2" key="1">
    <citation type="submission" date="2021-11" db="EMBL/GenBank/DDBJ databases">
        <title>BS-T2-15 a new species belonging to the Comamonadaceae family isolated from the soil of a French oak forest.</title>
        <authorList>
            <person name="Mieszkin S."/>
            <person name="Alain K."/>
        </authorList>
    </citation>
    <scope>NUCLEOTIDE SEQUENCE</scope>
    <source>
        <strain evidence="2">BS-T2-15</strain>
    </source>
</reference>
<dbReference type="EMBL" id="JAJLJH010000003">
    <property type="protein sequence ID" value="MCK9686721.1"/>
    <property type="molecule type" value="Genomic_DNA"/>
</dbReference>
<proteinExistence type="predicted"/>
<keyword evidence="1" id="KW-0812">Transmembrane</keyword>
<feature type="transmembrane region" description="Helical" evidence="1">
    <location>
        <begin position="75"/>
        <end position="94"/>
    </location>
</feature>
<comment type="caution">
    <text evidence="2">The sequence shown here is derived from an EMBL/GenBank/DDBJ whole genome shotgun (WGS) entry which is preliminary data.</text>
</comment>
<name>A0A9X1YR36_9BURK</name>
<organism evidence="2 3">
    <name type="scientific">Scleromatobacter humisilvae</name>
    <dbReference type="NCBI Taxonomy" id="2897159"/>
    <lineage>
        <taxon>Bacteria</taxon>
        <taxon>Pseudomonadati</taxon>
        <taxon>Pseudomonadota</taxon>
        <taxon>Betaproteobacteria</taxon>
        <taxon>Burkholderiales</taxon>
        <taxon>Sphaerotilaceae</taxon>
        <taxon>Scleromatobacter</taxon>
    </lineage>
</organism>
<keyword evidence="3" id="KW-1185">Reference proteome</keyword>